<dbReference type="Gene3D" id="3.40.50.1110">
    <property type="entry name" value="SGNH hydrolase"/>
    <property type="match status" value="1"/>
</dbReference>
<sequence>MLVSVLFTLLTAIGAQASPWGRGIDDPNYNPSLYNSSIPYIRDVVPGNYVKDISQCPKLTRRPIPDNAHDVRLDDITVVMALGDSVTAAMFAKAKNPLQLLEYRGVSYATGRDPGALTLANFMNNYTPNVGGSTGAHLVTLCAAGGPLCTPHWGLTDGLNSAISGAHASNLPFEASSWIVPKYKNLAKADGWAFLNIMIGPNDMCQYCAAADFGIGNSQEYASGIRDAVQQIRAVVPRLIVNVIGTFHVSDIYAKTVTSSYCWNPLFPIVPHPPIECPCASFPGAIGDIKRSKMDTLASQYDDAIRTVVRGWQAENDPHFGVTFQPGSLVNIKNSPLTALSPADCFHPSLESHKRFAAGVWNRMATTQDKRDIETKWENDVWIRCVEESDRIQLNQI</sequence>
<feature type="chain" id="PRO_5019073161" description="SGNH hydrolase-type esterase domain-containing protein" evidence="1">
    <location>
        <begin position="18"/>
        <end position="397"/>
    </location>
</feature>
<dbReference type="STRING" id="105984.A0A427XJL0"/>
<keyword evidence="1" id="KW-0732">Signal</keyword>
<dbReference type="SUPFAM" id="SSF52266">
    <property type="entry name" value="SGNH hydrolase"/>
    <property type="match status" value="1"/>
</dbReference>
<keyword evidence="3" id="KW-1185">Reference proteome</keyword>
<feature type="signal peptide" evidence="1">
    <location>
        <begin position="1"/>
        <end position="17"/>
    </location>
</feature>
<dbReference type="EMBL" id="RSCE01000011">
    <property type="protein sequence ID" value="RSH79008.1"/>
    <property type="molecule type" value="Genomic_DNA"/>
</dbReference>
<dbReference type="Pfam" id="PF00657">
    <property type="entry name" value="Lipase_GDSL"/>
    <property type="match status" value="1"/>
</dbReference>
<proteinExistence type="predicted"/>
<evidence type="ECO:0008006" key="4">
    <source>
        <dbReference type="Google" id="ProtNLM"/>
    </source>
</evidence>
<dbReference type="Proteomes" id="UP000279236">
    <property type="component" value="Unassembled WGS sequence"/>
</dbReference>
<evidence type="ECO:0000313" key="3">
    <source>
        <dbReference type="Proteomes" id="UP000279236"/>
    </source>
</evidence>
<evidence type="ECO:0000256" key="1">
    <source>
        <dbReference type="SAM" id="SignalP"/>
    </source>
</evidence>
<dbReference type="GO" id="GO:0006644">
    <property type="term" value="P:phospholipid metabolic process"/>
    <property type="evidence" value="ECO:0007669"/>
    <property type="project" value="TreeGrafter"/>
</dbReference>
<dbReference type="GeneID" id="39586478"/>
<dbReference type="InterPro" id="IPR038885">
    <property type="entry name" value="PLB1"/>
</dbReference>
<name>A0A427XJL0_9TREE</name>
<gene>
    <name evidence="2" type="ORF">EHS24_001935</name>
</gene>
<dbReference type="GO" id="GO:0004620">
    <property type="term" value="F:phospholipase activity"/>
    <property type="evidence" value="ECO:0007669"/>
    <property type="project" value="InterPro"/>
</dbReference>
<accession>A0A427XJL0</accession>
<dbReference type="PANTHER" id="PTHR21325">
    <property type="entry name" value="PHOSPHOLIPASE B, PLB1"/>
    <property type="match status" value="1"/>
</dbReference>
<protein>
    <recommendedName>
        <fullName evidence="4">SGNH hydrolase-type esterase domain-containing protein</fullName>
    </recommendedName>
</protein>
<dbReference type="InterPro" id="IPR001087">
    <property type="entry name" value="GDSL"/>
</dbReference>
<organism evidence="2 3">
    <name type="scientific">Apiotrichum porosum</name>
    <dbReference type="NCBI Taxonomy" id="105984"/>
    <lineage>
        <taxon>Eukaryota</taxon>
        <taxon>Fungi</taxon>
        <taxon>Dikarya</taxon>
        <taxon>Basidiomycota</taxon>
        <taxon>Agaricomycotina</taxon>
        <taxon>Tremellomycetes</taxon>
        <taxon>Trichosporonales</taxon>
        <taxon>Trichosporonaceae</taxon>
        <taxon>Apiotrichum</taxon>
    </lineage>
</organism>
<evidence type="ECO:0000313" key="2">
    <source>
        <dbReference type="EMBL" id="RSH79008.1"/>
    </source>
</evidence>
<comment type="caution">
    <text evidence="2">The sequence shown here is derived from an EMBL/GenBank/DDBJ whole genome shotgun (WGS) entry which is preliminary data.</text>
</comment>
<dbReference type="AlphaFoldDB" id="A0A427XJL0"/>
<dbReference type="OrthoDB" id="10265800at2759"/>
<dbReference type="InterPro" id="IPR036514">
    <property type="entry name" value="SGNH_hydro_sf"/>
</dbReference>
<reference evidence="2 3" key="1">
    <citation type="submission" date="2018-11" db="EMBL/GenBank/DDBJ databases">
        <title>Genome sequence of Apiotrichum porosum DSM 27194.</title>
        <authorList>
            <person name="Aliyu H."/>
            <person name="Gorte O."/>
            <person name="Ochsenreither K."/>
        </authorList>
    </citation>
    <scope>NUCLEOTIDE SEQUENCE [LARGE SCALE GENOMIC DNA]</scope>
    <source>
        <strain evidence="2 3">DSM 27194</strain>
    </source>
</reference>
<dbReference type="RefSeq" id="XP_028474155.1">
    <property type="nucleotide sequence ID" value="XM_028617692.1"/>
</dbReference>
<dbReference type="PANTHER" id="PTHR21325:SF31">
    <property type="entry name" value="GH22081P-RELATED"/>
    <property type="match status" value="1"/>
</dbReference>